<dbReference type="InterPro" id="IPR047988">
    <property type="entry name" value="Ribosomal_uS7m_fungi"/>
</dbReference>
<keyword evidence="3 11" id="KW-0689">Ribosomal protein</keyword>
<organism evidence="11 12">
    <name type="scientific">Apiosordaria backusii</name>
    <dbReference type="NCBI Taxonomy" id="314023"/>
    <lineage>
        <taxon>Eukaryota</taxon>
        <taxon>Fungi</taxon>
        <taxon>Dikarya</taxon>
        <taxon>Ascomycota</taxon>
        <taxon>Pezizomycotina</taxon>
        <taxon>Sordariomycetes</taxon>
        <taxon>Sordariomycetidae</taxon>
        <taxon>Sordariales</taxon>
        <taxon>Lasiosphaeriaceae</taxon>
        <taxon>Apiosordaria</taxon>
    </lineage>
</organism>
<feature type="compositionally biased region" description="Low complexity" evidence="8">
    <location>
        <begin position="54"/>
        <end position="75"/>
    </location>
</feature>
<dbReference type="GO" id="GO:0005739">
    <property type="term" value="C:mitochondrion"/>
    <property type="evidence" value="ECO:0007669"/>
    <property type="project" value="UniProtKB-SubCell"/>
</dbReference>
<keyword evidence="9" id="KW-0732">Signal</keyword>
<name>A0AA39ZV69_9PEZI</name>
<dbReference type="EMBL" id="JAUKTV010000022">
    <property type="protein sequence ID" value="KAK0704171.1"/>
    <property type="molecule type" value="Genomic_DNA"/>
</dbReference>
<dbReference type="InterPro" id="IPR036823">
    <property type="entry name" value="Ribosomal_uS7_dom_sf"/>
</dbReference>
<protein>
    <recommendedName>
        <fullName evidence="7">Small ribosomal subunit protein uS7m</fullName>
    </recommendedName>
</protein>
<evidence type="ECO:0000256" key="9">
    <source>
        <dbReference type="SAM" id="SignalP"/>
    </source>
</evidence>
<dbReference type="FunFam" id="1.10.455.10:FF:000006">
    <property type="entry name" value="37S ribosomal protein S7, mitochondrial"/>
    <property type="match status" value="1"/>
</dbReference>
<keyword evidence="4" id="KW-0496">Mitochondrion</keyword>
<feature type="region of interest" description="Disordered" evidence="8">
    <location>
        <begin position="47"/>
        <end position="75"/>
    </location>
</feature>
<evidence type="ECO:0000256" key="7">
    <source>
        <dbReference type="ARBA" id="ARBA00039306"/>
    </source>
</evidence>
<gene>
    <name evidence="11" type="ORF">B0T21DRAFT_107794</name>
</gene>
<evidence type="ECO:0000256" key="5">
    <source>
        <dbReference type="ARBA" id="ARBA00023274"/>
    </source>
</evidence>
<dbReference type="CDD" id="cd14868">
    <property type="entry name" value="uS7_Mitochondria_Fungi"/>
    <property type="match status" value="1"/>
</dbReference>
<comment type="similarity">
    <text evidence="2">Belongs to the universal ribosomal protein uS7 family.</text>
</comment>
<dbReference type="PANTHER" id="PTHR11205">
    <property type="entry name" value="RIBOSOMAL PROTEIN S7"/>
    <property type="match status" value="1"/>
</dbReference>
<dbReference type="SUPFAM" id="SSF47973">
    <property type="entry name" value="Ribosomal protein S7"/>
    <property type="match status" value="1"/>
</dbReference>
<feature type="domain" description="Small ribosomal subunit protein uS7" evidence="10">
    <location>
        <begin position="135"/>
        <end position="299"/>
    </location>
</feature>
<dbReference type="GO" id="GO:0006412">
    <property type="term" value="P:translation"/>
    <property type="evidence" value="ECO:0007669"/>
    <property type="project" value="InterPro"/>
</dbReference>
<accession>A0AA39ZV69</accession>
<evidence type="ECO:0000256" key="4">
    <source>
        <dbReference type="ARBA" id="ARBA00023128"/>
    </source>
</evidence>
<sequence>MPPRLNLTLAFRALSLRATAAAAPPAAGQPLSQKIAAPLVARRFYSDNLTPNDSSSSQIPSSELPPSSLTPTPTEQFHDADAAAASVRQQQQQQKQDNLTALNRLEMVAYGLNPFDAKEEGHKYGLPSLPLPSELHKDHRYDDVMGQITRLLMKDGKLSKAQRDMAMILNYLRTSPPPKLNPLRPLIPGAPAPHFLPLDPVTYLRVAIDSVAPLVKIRGFRGMAGGGRSLEVPAPLAARQRRRTGFMWILDVVQKKKSKGSGRKMFPTRVAEEIVAVVEGRSTVWDKRAQVHKLGTAARANLMNPQIKNFL</sequence>
<evidence type="ECO:0000259" key="10">
    <source>
        <dbReference type="Pfam" id="PF00177"/>
    </source>
</evidence>
<evidence type="ECO:0000256" key="3">
    <source>
        <dbReference type="ARBA" id="ARBA00022980"/>
    </source>
</evidence>
<evidence type="ECO:0000313" key="11">
    <source>
        <dbReference type="EMBL" id="KAK0704171.1"/>
    </source>
</evidence>
<feature type="signal peptide" evidence="9">
    <location>
        <begin position="1"/>
        <end position="22"/>
    </location>
</feature>
<dbReference type="Pfam" id="PF00177">
    <property type="entry name" value="Ribosomal_S7"/>
    <property type="match status" value="1"/>
</dbReference>
<evidence type="ECO:0000256" key="6">
    <source>
        <dbReference type="ARBA" id="ARBA00037226"/>
    </source>
</evidence>
<dbReference type="InterPro" id="IPR023798">
    <property type="entry name" value="Ribosomal_uS7_dom"/>
</dbReference>
<reference evidence="11" key="1">
    <citation type="submission" date="2023-06" db="EMBL/GenBank/DDBJ databases">
        <title>Genome-scale phylogeny and comparative genomics of the fungal order Sordariales.</title>
        <authorList>
            <consortium name="Lawrence Berkeley National Laboratory"/>
            <person name="Hensen N."/>
            <person name="Bonometti L."/>
            <person name="Westerberg I."/>
            <person name="Brannstrom I.O."/>
            <person name="Guillou S."/>
            <person name="Cros-Aarteil S."/>
            <person name="Calhoun S."/>
            <person name="Haridas S."/>
            <person name="Kuo A."/>
            <person name="Mondo S."/>
            <person name="Pangilinan J."/>
            <person name="Riley R."/>
            <person name="Labutti K."/>
            <person name="Andreopoulos B."/>
            <person name="Lipzen A."/>
            <person name="Chen C."/>
            <person name="Yanf M."/>
            <person name="Daum C."/>
            <person name="Ng V."/>
            <person name="Clum A."/>
            <person name="Steindorff A."/>
            <person name="Ohm R."/>
            <person name="Martin F."/>
            <person name="Silar P."/>
            <person name="Natvig D."/>
            <person name="Lalanne C."/>
            <person name="Gautier V."/>
            <person name="Ament-Velasquez S.L."/>
            <person name="Kruys A."/>
            <person name="Hutchinson M.I."/>
            <person name="Powell A.J."/>
            <person name="Barry K."/>
            <person name="Miller A.N."/>
            <person name="Grigoriev I.V."/>
            <person name="Debuchy R."/>
            <person name="Gladieux P."/>
            <person name="Thoren M.H."/>
            <person name="Johannesson H."/>
        </authorList>
    </citation>
    <scope>NUCLEOTIDE SEQUENCE</scope>
    <source>
        <strain evidence="11">CBS 540.89</strain>
    </source>
</reference>
<comment type="subcellular location">
    <subcellularLocation>
        <location evidence="1">Mitochondrion</location>
    </subcellularLocation>
</comment>
<dbReference type="GO" id="GO:1990904">
    <property type="term" value="C:ribonucleoprotein complex"/>
    <property type="evidence" value="ECO:0007669"/>
    <property type="project" value="UniProtKB-KW"/>
</dbReference>
<comment type="caution">
    <text evidence="11">The sequence shown here is derived from an EMBL/GenBank/DDBJ whole genome shotgun (WGS) entry which is preliminary data.</text>
</comment>
<evidence type="ECO:0000256" key="1">
    <source>
        <dbReference type="ARBA" id="ARBA00004173"/>
    </source>
</evidence>
<comment type="function">
    <text evidence="6">Component of the mitochondrial ribosome (mitoribosome), a dedicated translation machinery responsible for the synthesis of mitochondrial genome-encoded proteins, including at least some of the essential transmembrane subunits of the mitochondrial respiratory chain. The mitoribosomes are attached to the mitochondrial inner membrane and translation products are cotranslationally integrated into the membrane.</text>
</comment>
<proteinExistence type="inferred from homology"/>
<dbReference type="AlphaFoldDB" id="A0AA39ZV69"/>
<feature type="chain" id="PRO_5041294708" description="Small ribosomal subunit protein uS7m" evidence="9">
    <location>
        <begin position="23"/>
        <end position="311"/>
    </location>
</feature>
<evidence type="ECO:0000256" key="2">
    <source>
        <dbReference type="ARBA" id="ARBA00007151"/>
    </source>
</evidence>
<evidence type="ECO:0000256" key="8">
    <source>
        <dbReference type="SAM" id="MobiDB-lite"/>
    </source>
</evidence>
<evidence type="ECO:0000313" key="12">
    <source>
        <dbReference type="Proteomes" id="UP001172159"/>
    </source>
</evidence>
<dbReference type="Gene3D" id="1.10.455.10">
    <property type="entry name" value="Ribosomal protein S7 domain"/>
    <property type="match status" value="1"/>
</dbReference>
<keyword evidence="12" id="KW-1185">Reference proteome</keyword>
<dbReference type="Proteomes" id="UP001172159">
    <property type="component" value="Unassembled WGS sequence"/>
</dbReference>
<dbReference type="InterPro" id="IPR000235">
    <property type="entry name" value="Ribosomal_uS7"/>
</dbReference>
<keyword evidence="5" id="KW-0687">Ribonucleoprotein</keyword>
<dbReference type="GO" id="GO:0005840">
    <property type="term" value="C:ribosome"/>
    <property type="evidence" value="ECO:0007669"/>
    <property type="project" value="UniProtKB-KW"/>
</dbReference>